<evidence type="ECO:0000256" key="1">
    <source>
        <dbReference type="ARBA" id="ARBA00010552"/>
    </source>
</evidence>
<keyword evidence="3" id="KW-1185">Reference proteome</keyword>
<evidence type="ECO:0000313" key="2">
    <source>
        <dbReference type="EMBL" id="TGA98435.1"/>
    </source>
</evidence>
<dbReference type="GO" id="GO:0019239">
    <property type="term" value="F:deaminase activity"/>
    <property type="evidence" value="ECO:0007669"/>
    <property type="project" value="TreeGrafter"/>
</dbReference>
<dbReference type="RefSeq" id="WP_135348246.1">
    <property type="nucleotide sequence ID" value="NZ_SRJD01000007.1"/>
</dbReference>
<accession>A0A4Z0GMV8</accession>
<dbReference type="NCBIfam" id="TIGR00004">
    <property type="entry name" value="Rid family detoxifying hydrolase"/>
    <property type="match status" value="1"/>
</dbReference>
<proteinExistence type="inferred from homology"/>
<dbReference type="PANTHER" id="PTHR11803:SF58">
    <property type="entry name" value="PROTEIN HMF1-RELATED"/>
    <property type="match status" value="1"/>
</dbReference>
<dbReference type="EMBL" id="SRJD01000007">
    <property type="protein sequence ID" value="TGA98435.1"/>
    <property type="molecule type" value="Genomic_DNA"/>
</dbReference>
<dbReference type="CDD" id="cd00448">
    <property type="entry name" value="YjgF_YER057c_UK114_family"/>
    <property type="match status" value="1"/>
</dbReference>
<protein>
    <submittedName>
        <fullName evidence="2">RidA family protein</fullName>
    </submittedName>
</protein>
<dbReference type="InterPro" id="IPR006056">
    <property type="entry name" value="RidA"/>
</dbReference>
<dbReference type="OrthoDB" id="9803101at2"/>
<dbReference type="FunFam" id="3.30.1330.40:FF:000001">
    <property type="entry name" value="L-PSP family endoribonuclease"/>
    <property type="match status" value="1"/>
</dbReference>
<dbReference type="PANTHER" id="PTHR11803">
    <property type="entry name" value="2-IMINOBUTANOATE/2-IMINOPROPANOATE DEAMINASE RIDA"/>
    <property type="match status" value="1"/>
</dbReference>
<dbReference type="InterPro" id="IPR035959">
    <property type="entry name" value="RutC-like_sf"/>
</dbReference>
<name>A0A4Z0GMV8_9BACL</name>
<organism evidence="2 3">
    <name type="scientific">Sporolactobacillus shoreae</name>
    <dbReference type="NCBI Taxonomy" id="1465501"/>
    <lineage>
        <taxon>Bacteria</taxon>
        <taxon>Bacillati</taxon>
        <taxon>Bacillota</taxon>
        <taxon>Bacilli</taxon>
        <taxon>Bacillales</taxon>
        <taxon>Sporolactobacillaceae</taxon>
        <taxon>Sporolactobacillus</taxon>
    </lineage>
</organism>
<dbReference type="Pfam" id="PF01042">
    <property type="entry name" value="Ribonuc_L-PSP"/>
    <property type="match status" value="1"/>
</dbReference>
<evidence type="ECO:0000313" key="3">
    <source>
        <dbReference type="Proteomes" id="UP000298347"/>
    </source>
</evidence>
<gene>
    <name evidence="2" type="ORF">E4665_07870</name>
</gene>
<sequence>MKKQIASTSAPQAVGPYSQAVAAGGLLFVSGQIPLDPETGKIVEGDIQAQAGRIFKNIGAILHEAGLDFSNVVSATVFLTDIGDFAAVNAVYAEYFKEGVLPARSAVQVCALPKQAKLEISCVAVQEQ</sequence>
<dbReference type="SUPFAM" id="SSF55298">
    <property type="entry name" value="YjgF-like"/>
    <property type="match status" value="1"/>
</dbReference>
<comment type="similarity">
    <text evidence="1">Belongs to the RutC family.</text>
</comment>
<dbReference type="InterPro" id="IPR006175">
    <property type="entry name" value="YjgF/YER057c/UK114"/>
</dbReference>
<dbReference type="AlphaFoldDB" id="A0A4Z0GMV8"/>
<reference evidence="2 3" key="1">
    <citation type="journal article" date="2015" name="Int. J. Syst. Evol. Microbiol.">
        <title>Sporolactobacillus shoreae sp. nov. and Sporolactobacillus spathodeae sp. nov., two spore-forming lactic acid bacteria isolated from tree barks in Thailand.</title>
        <authorList>
            <person name="Thamacharoensuk T."/>
            <person name="Kitahara M."/>
            <person name="Ohkuma M."/>
            <person name="Thongchul N."/>
            <person name="Tanasupawat S."/>
        </authorList>
    </citation>
    <scope>NUCLEOTIDE SEQUENCE [LARGE SCALE GENOMIC DNA]</scope>
    <source>
        <strain evidence="2 3">BK92</strain>
    </source>
</reference>
<dbReference type="GO" id="GO:0005829">
    <property type="term" value="C:cytosol"/>
    <property type="evidence" value="ECO:0007669"/>
    <property type="project" value="TreeGrafter"/>
</dbReference>
<comment type="caution">
    <text evidence="2">The sequence shown here is derived from an EMBL/GenBank/DDBJ whole genome shotgun (WGS) entry which is preliminary data.</text>
</comment>
<dbReference type="Gene3D" id="3.30.1330.40">
    <property type="entry name" value="RutC-like"/>
    <property type="match status" value="1"/>
</dbReference>
<dbReference type="Proteomes" id="UP000298347">
    <property type="component" value="Unassembled WGS sequence"/>
</dbReference>